<evidence type="ECO:0000313" key="2">
    <source>
        <dbReference type="Proteomes" id="UP000198724"/>
    </source>
</evidence>
<dbReference type="EMBL" id="FOOT01000001">
    <property type="protein sequence ID" value="SFF92124.1"/>
    <property type="molecule type" value="Genomic_DNA"/>
</dbReference>
<dbReference type="STRING" id="1436961.SAMN05421739_101384"/>
<organism evidence="1 2">
    <name type="scientific">Pontibacter chinhatensis</name>
    <dbReference type="NCBI Taxonomy" id="1436961"/>
    <lineage>
        <taxon>Bacteria</taxon>
        <taxon>Pseudomonadati</taxon>
        <taxon>Bacteroidota</taxon>
        <taxon>Cytophagia</taxon>
        <taxon>Cytophagales</taxon>
        <taxon>Hymenobacteraceae</taxon>
        <taxon>Pontibacter</taxon>
    </lineage>
</organism>
<proteinExistence type="predicted"/>
<protein>
    <submittedName>
        <fullName evidence="1">Uncharacterized protein</fullName>
    </submittedName>
</protein>
<name>A0A1I2MKU8_9BACT</name>
<reference evidence="2" key="1">
    <citation type="submission" date="2016-10" db="EMBL/GenBank/DDBJ databases">
        <authorList>
            <person name="Varghese N."/>
            <person name="Submissions S."/>
        </authorList>
    </citation>
    <scope>NUCLEOTIDE SEQUENCE [LARGE SCALE GENOMIC DNA]</scope>
    <source>
        <strain evidence="2">LP51</strain>
    </source>
</reference>
<dbReference type="AlphaFoldDB" id="A0A1I2MKU8"/>
<gene>
    <name evidence="1" type="ORF">SAMN05421739_101384</name>
</gene>
<dbReference type="Proteomes" id="UP000198724">
    <property type="component" value="Unassembled WGS sequence"/>
</dbReference>
<evidence type="ECO:0000313" key="1">
    <source>
        <dbReference type="EMBL" id="SFF92124.1"/>
    </source>
</evidence>
<sequence>MLYLAAPSTSSTPVCILYMKTIANHLATCLCLLSVGLFTACKGGQEEEKGLAATHPELAKELAKDSLHVPYNDPTDKELYNRYLITTEQYLNSKNYAVGDMYRGKLAPLDEASHSDAATYRTMLRKGLEEGVNFAGKYTVVSIGCGTSCQQHFVVDRETGKVLDKVQSSTGAKYSKDSRLLVVNPPDSAVNYQECRYCTPAYYEFVDGKFRKLEQGTP</sequence>
<keyword evidence="2" id="KW-1185">Reference proteome</keyword>
<accession>A0A1I2MKU8</accession>